<reference evidence="5" key="1">
    <citation type="submission" date="2021-07" db="EMBL/GenBank/DDBJ databases">
        <title>Aureisphaera sp. CAU 1614 isolated from sea sediment.</title>
        <authorList>
            <person name="Kim W."/>
        </authorList>
    </citation>
    <scope>NUCLEOTIDE SEQUENCE</scope>
    <source>
        <strain evidence="5">CAU 1614</strain>
    </source>
</reference>
<keyword evidence="1" id="KW-0472">Membrane</keyword>
<dbReference type="Proteomes" id="UP001138686">
    <property type="component" value="Unassembled WGS sequence"/>
</dbReference>
<evidence type="ECO:0000313" key="5">
    <source>
        <dbReference type="EMBL" id="MBW2937697.1"/>
    </source>
</evidence>
<accession>A0A9X1JYN5</accession>
<feature type="transmembrane region" description="Helical" evidence="1">
    <location>
        <begin position="346"/>
        <end position="362"/>
    </location>
</feature>
<sequence length="399" mass="46146">MKHITYLFLFLFFLNLPSEAQVTTLSEAAEISIITVGPGKNLYDKFGHSAFRVKDEANGIDWAYNYGTYDFNTPNFYTKFAQGKLNYNLSVAYFEAFYQNYIQENRWVKEQVLNLSSTEKNELFQYLQNNAKPENRGYLYDFFFDNCATRIRDVLKAVLGEELQYNDRFVTEQYTFRELIQKNVKANTWGSLGMDVAIGAVVDRPASAWEYQFLPQYVFEAAAVATVTKGNTKEPLVITTNSLFENTPQEETSNFFMSPLFVIGLLGLIILFVTYQDFRKRKRSRYLDGIIFFSTGFIGFLLLLLWIATDHSTTVNNYNLLWAFPLSLFLCVAISKKQPKKWLSKYYAFLLILFALLCLHSISGVQTFAIGFIPLFVALAIRYIYVLLFLKKTDGKQKF</sequence>
<dbReference type="InterPro" id="IPR025178">
    <property type="entry name" value="Lnb_N"/>
</dbReference>
<comment type="caution">
    <text evidence="5">The sequence shown here is derived from an EMBL/GenBank/DDBJ whole genome shotgun (WGS) entry which is preliminary data.</text>
</comment>
<feature type="chain" id="PRO_5040771236" evidence="2">
    <location>
        <begin position="21"/>
        <end position="399"/>
    </location>
</feature>
<keyword evidence="1" id="KW-0812">Transmembrane</keyword>
<organism evidence="5 6">
    <name type="scientific">Halomarinibacterium sedimenti</name>
    <dbReference type="NCBI Taxonomy" id="2857106"/>
    <lineage>
        <taxon>Bacteria</taxon>
        <taxon>Pseudomonadati</taxon>
        <taxon>Bacteroidota</taxon>
        <taxon>Flavobacteriia</taxon>
        <taxon>Flavobacteriales</taxon>
        <taxon>Flavobacteriaceae</taxon>
        <taxon>Halomarinibacterium</taxon>
    </lineage>
</organism>
<feature type="domain" description="Lnb N-terminal periplasmic" evidence="3">
    <location>
        <begin position="27"/>
        <end position="179"/>
    </location>
</feature>
<feature type="transmembrane region" description="Helical" evidence="1">
    <location>
        <begin position="315"/>
        <end position="334"/>
    </location>
</feature>
<evidence type="ECO:0000256" key="1">
    <source>
        <dbReference type="SAM" id="Phobius"/>
    </source>
</evidence>
<feature type="transmembrane region" description="Helical" evidence="1">
    <location>
        <begin position="368"/>
        <end position="390"/>
    </location>
</feature>
<dbReference type="EMBL" id="JAHWDP010000002">
    <property type="protein sequence ID" value="MBW2937697.1"/>
    <property type="molecule type" value="Genomic_DNA"/>
</dbReference>
<feature type="transmembrane region" description="Helical" evidence="1">
    <location>
        <begin position="255"/>
        <end position="274"/>
    </location>
</feature>
<evidence type="ECO:0000259" key="4">
    <source>
        <dbReference type="Pfam" id="PF25221"/>
    </source>
</evidence>
<feature type="transmembrane region" description="Helical" evidence="1">
    <location>
        <begin position="286"/>
        <end position="309"/>
    </location>
</feature>
<evidence type="ECO:0000256" key="2">
    <source>
        <dbReference type="SAM" id="SignalP"/>
    </source>
</evidence>
<dbReference type="Pfam" id="PF13387">
    <property type="entry name" value="Lnb_N"/>
    <property type="match status" value="1"/>
</dbReference>
<keyword evidence="2" id="KW-0732">Signal</keyword>
<proteinExistence type="predicted"/>
<keyword evidence="6" id="KW-1185">Reference proteome</keyword>
<gene>
    <name evidence="5" type="ORF">KXJ69_06235</name>
</gene>
<keyword evidence="1" id="KW-1133">Transmembrane helix</keyword>
<evidence type="ECO:0000259" key="3">
    <source>
        <dbReference type="Pfam" id="PF13387"/>
    </source>
</evidence>
<name>A0A9X1JYN5_9FLAO</name>
<evidence type="ECO:0000313" key="6">
    <source>
        <dbReference type="Proteomes" id="UP001138686"/>
    </source>
</evidence>
<dbReference type="Pfam" id="PF25221">
    <property type="entry name" value="5TMH_Lnb"/>
    <property type="match status" value="1"/>
</dbReference>
<dbReference type="InterPro" id="IPR057436">
    <property type="entry name" value="5TMH_Lnb"/>
</dbReference>
<feature type="domain" description="Lnb-like transmembrane" evidence="4">
    <location>
        <begin position="253"/>
        <end position="392"/>
    </location>
</feature>
<dbReference type="RefSeq" id="WP_219052112.1">
    <property type="nucleotide sequence ID" value="NZ_JAHWDP010000002.1"/>
</dbReference>
<dbReference type="AlphaFoldDB" id="A0A9X1JYN5"/>
<protein>
    <submittedName>
        <fullName evidence="5">DUF4105 domain-containing protein</fullName>
    </submittedName>
</protein>
<feature type="signal peptide" evidence="2">
    <location>
        <begin position="1"/>
        <end position="20"/>
    </location>
</feature>